<organism evidence="1 2">
    <name type="scientific">Brevibacillus borstelensis AK1</name>
    <dbReference type="NCBI Taxonomy" id="1300222"/>
    <lineage>
        <taxon>Bacteria</taxon>
        <taxon>Bacillati</taxon>
        <taxon>Bacillota</taxon>
        <taxon>Bacilli</taxon>
        <taxon>Bacillales</taxon>
        <taxon>Paenibacillaceae</taxon>
        <taxon>Brevibacillus</taxon>
    </lineage>
</organism>
<evidence type="ECO:0000313" key="1">
    <source>
        <dbReference type="EMBL" id="EMT52784.1"/>
    </source>
</evidence>
<dbReference type="PATRIC" id="fig|1300222.3.peg.1727"/>
<name>M8D946_9BACL</name>
<keyword evidence="2" id="KW-1185">Reference proteome</keyword>
<dbReference type="AlphaFoldDB" id="M8D946"/>
<dbReference type="OrthoDB" id="2473662at2"/>
<proteinExistence type="predicted"/>
<reference evidence="1 2" key="1">
    <citation type="submission" date="2013-03" db="EMBL/GenBank/DDBJ databases">
        <title>Assembly of a new bacterial strain Brevibacillus borstelensis AK1.</title>
        <authorList>
            <person name="Rajan I."/>
            <person name="PoliReddy D."/>
            <person name="Sugumar T."/>
            <person name="Rathinam K."/>
            <person name="Alqarawi S."/>
            <person name="Khalil A.B."/>
            <person name="Sivakumar N."/>
        </authorList>
    </citation>
    <scope>NUCLEOTIDE SEQUENCE [LARGE SCALE GENOMIC DNA]</scope>
    <source>
        <strain evidence="1 2">AK1</strain>
    </source>
</reference>
<evidence type="ECO:0000313" key="2">
    <source>
        <dbReference type="Proteomes" id="UP000012081"/>
    </source>
</evidence>
<sequence>MADVVSLASFLADNRLHRGAVLQMILAKQPQGSLTVMVEHVQAGYLIVSYSQEKEQRPPLVGSRVRLRWETDATVTSLDLEVIQEETIWPVKMARLLPVGIEISTKGELKLLQPNVTVKIPYKVMGARPIEEKAEGVLLYFSPTRLVMSTEGYVAVGEFLHLSFEIPSVKQELVAMAKVVEKTFQDGKAVVKLIFTDIDEKYHKVIRDYYHQLAQTASS</sequence>
<dbReference type="GeneID" id="89500789"/>
<protein>
    <recommendedName>
        <fullName evidence="3">PilZ domain-containing protein</fullName>
    </recommendedName>
</protein>
<dbReference type="STRING" id="1300222.I532_08392"/>
<dbReference type="Proteomes" id="UP000012081">
    <property type="component" value="Unassembled WGS sequence"/>
</dbReference>
<dbReference type="EMBL" id="APBN01000003">
    <property type="protein sequence ID" value="EMT52784.1"/>
    <property type="molecule type" value="Genomic_DNA"/>
</dbReference>
<accession>M8D946</accession>
<gene>
    <name evidence="1" type="ORF">I532_08392</name>
</gene>
<comment type="caution">
    <text evidence="1">The sequence shown here is derived from an EMBL/GenBank/DDBJ whole genome shotgun (WGS) entry which is preliminary data.</text>
</comment>
<evidence type="ECO:0008006" key="3">
    <source>
        <dbReference type="Google" id="ProtNLM"/>
    </source>
</evidence>
<dbReference type="RefSeq" id="WP_003387600.1">
    <property type="nucleotide sequence ID" value="NZ_APBN01000003.1"/>
</dbReference>